<keyword evidence="3" id="KW-1185">Reference proteome</keyword>
<gene>
    <name evidence="2" type="ORF">SAMN05192529_106148</name>
</gene>
<dbReference type="RefSeq" id="WP_139188104.1">
    <property type="nucleotide sequence ID" value="NZ_FNQY01000006.1"/>
</dbReference>
<name>A0A1H3XUZ6_9BACT</name>
<dbReference type="InterPro" id="IPR049713">
    <property type="entry name" value="Pr6Pr-like"/>
</dbReference>
<dbReference type="Proteomes" id="UP000199041">
    <property type="component" value="Unassembled WGS sequence"/>
</dbReference>
<reference evidence="2 3" key="1">
    <citation type="submission" date="2016-10" db="EMBL/GenBank/DDBJ databases">
        <authorList>
            <person name="de Groot N.N."/>
        </authorList>
    </citation>
    <scope>NUCLEOTIDE SEQUENCE [LARGE SCALE GENOMIC DNA]</scope>
    <source>
        <strain evidence="2 3">Vu-144</strain>
    </source>
</reference>
<evidence type="ECO:0000256" key="1">
    <source>
        <dbReference type="SAM" id="Phobius"/>
    </source>
</evidence>
<dbReference type="STRING" id="551991.SAMN05192529_106148"/>
<evidence type="ECO:0000313" key="2">
    <source>
        <dbReference type="EMBL" id="SEA03285.1"/>
    </source>
</evidence>
<keyword evidence="1" id="KW-0812">Transmembrane</keyword>
<feature type="transmembrane region" description="Helical" evidence="1">
    <location>
        <begin position="33"/>
        <end position="52"/>
    </location>
</feature>
<proteinExistence type="predicted"/>
<protein>
    <recommendedName>
        <fullName evidence="4">Integral membrane protein</fullName>
    </recommendedName>
</protein>
<keyword evidence="1" id="KW-1133">Transmembrane helix</keyword>
<feature type="transmembrane region" description="Helical" evidence="1">
    <location>
        <begin position="204"/>
        <end position="225"/>
    </location>
</feature>
<keyword evidence="1" id="KW-0472">Membrane</keyword>
<organism evidence="2 3">
    <name type="scientific">Arachidicoccus rhizosphaerae</name>
    <dbReference type="NCBI Taxonomy" id="551991"/>
    <lineage>
        <taxon>Bacteria</taxon>
        <taxon>Pseudomonadati</taxon>
        <taxon>Bacteroidota</taxon>
        <taxon>Chitinophagia</taxon>
        <taxon>Chitinophagales</taxon>
        <taxon>Chitinophagaceae</taxon>
        <taxon>Arachidicoccus</taxon>
    </lineage>
</organism>
<evidence type="ECO:0000313" key="3">
    <source>
        <dbReference type="Proteomes" id="UP000199041"/>
    </source>
</evidence>
<dbReference type="EMBL" id="FNQY01000006">
    <property type="protein sequence ID" value="SEA03285.1"/>
    <property type="molecule type" value="Genomic_DNA"/>
</dbReference>
<dbReference type="NCBIfam" id="NF038065">
    <property type="entry name" value="Pr6Pr"/>
    <property type="match status" value="1"/>
</dbReference>
<sequence>MSIFKTMTRYLSAMLIHLFAGHGYGLPANAVRFMAACFALLSWLSLILQWTLMYDRLEPGIGRAVARFFGYFTILSNTLVAASFTLWAVYPVVIITEPWLALLSTALCVYIIIVAVIYHLLLRKEFPLTGLDRLANGMLHSWLPALYVISWSMRLPHGLVSYWQAGYYLIFPVLYLGYIVWLGRKTGHYPYPFVNVTKIGYPRLWLNAFFIALAFAACSLLLIFLKS</sequence>
<evidence type="ECO:0008006" key="4">
    <source>
        <dbReference type="Google" id="ProtNLM"/>
    </source>
</evidence>
<feature type="transmembrane region" description="Helical" evidence="1">
    <location>
        <begin position="64"/>
        <end position="87"/>
    </location>
</feature>
<feature type="transmembrane region" description="Helical" evidence="1">
    <location>
        <begin position="99"/>
        <end position="122"/>
    </location>
</feature>
<accession>A0A1H3XUZ6</accession>
<dbReference type="OrthoDB" id="9809977at2"/>
<dbReference type="AlphaFoldDB" id="A0A1H3XUZ6"/>
<feature type="transmembrane region" description="Helical" evidence="1">
    <location>
        <begin position="165"/>
        <end position="183"/>
    </location>
</feature>